<gene>
    <name evidence="6" type="ORF">J7T54_007805</name>
</gene>
<accession>A0A9Q0BG70</accession>
<dbReference type="CDD" id="cd02947">
    <property type="entry name" value="TRX_family"/>
    <property type="match status" value="1"/>
</dbReference>
<feature type="disulfide bond" description="Redox-active" evidence="4">
    <location>
        <begin position="31"/>
        <end position="34"/>
    </location>
</feature>
<evidence type="ECO:0000256" key="3">
    <source>
        <dbReference type="PIRNR" id="PIRNR000077"/>
    </source>
</evidence>
<dbReference type="GeneID" id="75834278"/>
<dbReference type="PIRSF" id="PIRSF000077">
    <property type="entry name" value="Thioredoxin"/>
    <property type="match status" value="1"/>
</dbReference>
<evidence type="ECO:0000259" key="5">
    <source>
        <dbReference type="PROSITE" id="PS51352"/>
    </source>
</evidence>
<dbReference type="Gene3D" id="3.40.30.10">
    <property type="entry name" value="Glutaredoxin"/>
    <property type="match status" value="1"/>
</dbReference>
<dbReference type="InterPro" id="IPR013766">
    <property type="entry name" value="Thioredoxin_domain"/>
</dbReference>
<dbReference type="GO" id="GO:0015035">
    <property type="term" value="F:protein-disulfide reductase activity"/>
    <property type="evidence" value="ECO:0007669"/>
    <property type="project" value="InterPro"/>
</dbReference>
<comment type="similarity">
    <text evidence="1 3">Belongs to the thioredoxin family.</text>
</comment>
<reference evidence="6" key="2">
    <citation type="submission" date="2022-07" db="EMBL/GenBank/DDBJ databases">
        <authorList>
            <person name="Goncalves M.F.M."/>
            <person name="Hilario S."/>
            <person name="Van De Peer Y."/>
            <person name="Esteves A.C."/>
            <person name="Alves A."/>
        </authorList>
    </citation>
    <scope>NUCLEOTIDE SEQUENCE</scope>
    <source>
        <strain evidence="6">MUM 19.33</strain>
    </source>
</reference>
<dbReference type="FunFam" id="3.40.30.10:FF:000245">
    <property type="entry name" value="Thioredoxin"/>
    <property type="match status" value="1"/>
</dbReference>
<reference evidence="6" key="1">
    <citation type="journal article" date="2021" name="J Fungi (Basel)">
        <title>Genomic and Metabolomic Analyses of the Marine Fungus Emericellopsis cladophorae: Insights into Saltwater Adaptability Mechanisms and Its Biosynthetic Potential.</title>
        <authorList>
            <person name="Goncalves M.F.M."/>
            <person name="Hilario S."/>
            <person name="Van de Peer Y."/>
            <person name="Esteves A.C."/>
            <person name="Alves A."/>
        </authorList>
    </citation>
    <scope>NUCLEOTIDE SEQUENCE</scope>
    <source>
        <strain evidence="6">MUM 19.33</strain>
    </source>
</reference>
<dbReference type="SUPFAM" id="SSF52833">
    <property type="entry name" value="Thioredoxin-like"/>
    <property type="match status" value="1"/>
</dbReference>
<sequence>MSVQDITSKAEFDQLLKASPYVALQATATWCGPCKAISPIYNKLAESNKDAAAAKFVRFDIDADSDLTQELGIRSVPAFFFFENGEKADSVVGANPPALQKAVGALVEKASA</sequence>
<dbReference type="PANTHER" id="PTHR46115">
    <property type="entry name" value="THIOREDOXIN-LIKE PROTEIN 1"/>
    <property type="match status" value="1"/>
</dbReference>
<evidence type="ECO:0000256" key="1">
    <source>
        <dbReference type="ARBA" id="ARBA00008987"/>
    </source>
</evidence>
<dbReference type="AlphaFoldDB" id="A0A9Q0BG70"/>
<comment type="caution">
    <text evidence="6">The sequence shown here is derived from an EMBL/GenBank/DDBJ whole genome shotgun (WGS) entry which is preliminary data.</text>
</comment>
<keyword evidence="4" id="KW-0676">Redox-active center</keyword>
<feature type="domain" description="Thioredoxin" evidence="5">
    <location>
        <begin position="1"/>
        <end position="108"/>
    </location>
</feature>
<dbReference type="InterPro" id="IPR036249">
    <property type="entry name" value="Thioredoxin-like_sf"/>
</dbReference>
<evidence type="ECO:0000256" key="2">
    <source>
        <dbReference type="ARBA" id="ARBA00023157"/>
    </source>
</evidence>
<dbReference type="PROSITE" id="PS51352">
    <property type="entry name" value="THIOREDOXIN_2"/>
    <property type="match status" value="1"/>
</dbReference>
<keyword evidence="2 4" id="KW-1015">Disulfide bond</keyword>
<evidence type="ECO:0000313" key="6">
    <source>
        <dbReference type="EMBL" id="KAI6784712.1"/>
    </source>
</evidence>
<evidence type="ECO:0000256" key="4">
    <source>
        <dbReference type="PIRSR" id="PIRSR000077-4"/>
    </source>
</evidence>
<keyword evidence="7" id="KW-1185">Reference proteome</keyword>
<evidence type="ECO:0000313" key="7">
    <source>
        <dbReference type="Proteomes" id="UP001055219"/>
    </source>
</evidence>
<dbReference type="EMBL" id="JAGIXG020000003">
    <property type="protein sequence ID" value="KAI6784712.1"/>
    <property type="molecule type" value="Genomic_DNA"/>
</dbReference>
<dbReference type="Pfam" id="PF00085">
    <property type="entry name" value="Thioredoxin"/>
    <property type="match status" value="1"/>
</dbReference>
<dbReference type="InterPro" id="IPR005746">
    <property type="entry name" value="Thioredoxin"/>
</dbReference>
<organism evidence="6 7">
    <name type="scientific">Emericellopsis cladophorae</name>
    <dbReference type="NCBI Taxonomy" id="2686198"/>
    <lineage>
        <taxon>Eukaryota</taxon>
        <taxon>Fungi</taxon>
        <taxon>Dikarya</taxon>
        <taxon>Ascomycota</taxon>
        <taxon>Pezizomycotina</taxon>
        <taxon>Sordariomycetes</taxon>
        <taxon>Hypocreomycetidae</taxon>
        <taxon>Hypocreales</taxon>
        <taxon>Bionectriaceae</taxon>
        <taxon>Emericellopsis</taxon>
    </lineage>
</organism>
<protein>
    <recommendedName>
        <fullName evidence="3">Thioredoxin</fullName>
    </recommendedName>
</protein>
<dbReference type="OrthoDB" id="10263751at2759"/>
<dbReference type="Proteomes" id="UP001055219">
    <property type="component" value="Unassembled WGS sequence"/>
</dbReference>
<name>A0A9Q0BG70_9HYPO</name>
<proteinExistence type="inferred from homology"/>
<dbReference type="RefSeq" id="XP_051365568.1">
    <property type="nucleotide sequence ID" value="XM_051510891.1"/>
</dbReference>